<dbReference type="EMBL" id="CM045877">
    <property type="protein sequence ID" value="KAI7940787.1"/>
    <property type="molecule type" value="Genomic_DNA"/>
</dbReference>
<evidence type="ECO:0000313" key="1">
    <source>
        <dbReference type="EMBL" id="KAI7940787.1"/>
    </source>
</evidence>
<dbReference type="Proteomes" id="UP001060170">
    <property type="component" value="Chromosome 13"/>
</dbReference>
<name>A0ACC0DXA7_9BASI</name>
<feature type="non-terminal residue" evidence="1">
    <location>
        <position position="238"/>
    </location>
</feature>
<sequence>MQAHELDEQSPIGQGHINLRAIYELRSSMLALLRATIDVDSRAIANNTSSNLLILLLLDKSPSGTLPQDKFVGPAGVEKKIKVDLTVDGKLEATHNPTFSDVTTLISSRPGRHKTNRLRSGRIVPRRIKMQSTVGTFTPTIGTYKASIPNKSNARNLYTYRSREQLSTGEQSFQKPPERSSEPHANFDFYQATATTSTTTIGITPEAVPSHRYRKIDTAPSPLIDLLEAHLYHVVVPD</sequence>
<gene>
    <name evidence="1" type="ORF">MJO28_013072</name>
</gene>
<reference evidence="2" key="2">
    <citation type="journal article" date="2018" name="Mol. Plant Microbe Interact.">
        <title>Genome sequence resources for the wheat stripe rust pathogen (Puccinia striiformis f. sp. tritici) and the barley stripe rust pathogen (Puccinia striiformis f. sp. hordei).</title>
        <authorList>
            <person name="Xia C."/>
            <person name="Wang M."/>
            <person name="Yin C."/>
            <person name="Cornejo O.E."/>
            <person name="Hulbert S.H."/>
            <person name="Chen X."/>
        </authorList>
    </citation>
    <scope>NUCLEOTIDE SEQUENCE [LARGE SCALE GENOMIC DNA]</scope>
    <source>
        <strain evidence="2">93-210</strain>
    </source>
</reference>
<evidence type="ECO:0000313" key="2">
    <source>
        <dbReference type="Proteomes" id="UP001060170"/>
    </source>
</evidence>
<reference evidence="1 2" key="3">
    <citation type="journal article" date="2022" name="Microbiol. Spectr.">
        <title>Folding features and dynamics of 3D genome architecture in plant fungal pathogens.</title>
        <authorList>
            <person name="Xia C."/>
        </authorList>
    </citation>
    <scope>NUCLEOTIDE SEQUENCE [LARGE SCALE GENOMIC DNA]</scope>
    <source>
        <strain evidence="1 2">93-210</strain>
    </source>
</reference>
<proteinExistence type="predicted"/>
<accession>A0ACC0DXA7</accession>
<organism evidence="1 2">
    <name type="scientific">Puccinia striiformis f. sp. tritici</name>
    <dbReference type="NCBI Taxonomy" id="168172"/>
    <lineage>
        <taxon>Eukaryota</taxon>
        <taxon>Fungi</taxon>
        <taxon>Dikarya</taxon>
        <taxon>Basidiomycota</taxon>
        <taxon>Pucciniomycotina</taxon>
        <taxon>Pucciniomycetes</taxon>
        <taxon>Pucciniales</taxon>
        <taxon>Pucciniaceae</taxon>
        <taxon>Puccinia</taxon>
    </lineage>
</organism>
<reference evidence="2" key="1">
    <citation type="journal article" date="2018" name="BMC Genomics">
        <title>Genomic insights into host adaptation between the wheat stripe rust pathogen (Puccinia striiformis f. sp. tritici) and the barley stripe rust pathogen (Puccinia striiformis f. sp. hordei).</title>
        <authorList>
            <person name="Xia C."/>
            <person name="Wang M."/>
            <person name="Yin C."/>
            <person name="Cornejo O.E."/>
            <person name="Hulbert S.H."/>
            <person name="Chen X."/>
        </authorList>
    </citation>
    <scope>NUCLEOTIDE SEQUENCE [LARGE SCALE GENOMIC DNA]</scope>
    <source>
        <strain evidence="2">93-210</strain>
    </source>
</reference>
<protein>
    <submittedName>
        <fullName evidence="1">Uncharacterized protein</fullName>
    </submittedName>
</protein>
<keyword evidence="2" id="KW-1185">Reference proteome</keyword>
<comment type="caution">
    <text evidence="1">The sequence shown here is derived from an EMBL/GenBank/DDBJ whole genome shotgun (WGS) entry which is preliminary data.</text>
</comment>